<organism evidence="9 10">
    <name type="scientific">Sporosarcina ureilytica</name>
    <dbReference type="NCBI Taxonomy" id="298596"/>
    <lineage>
        <taxon>Bacteria</taxon>
        <taxon>Bacillati</taxon>
        <taxon>Bacillota</taxon>
        <taxon>Bacilli</taxon>
        <taxon>Bacillales</taxon>
        <taxon>Caryophanaceae</taxon>
        <taxon>Sporosarcina</taxon>
    </lineage>
</organism>
<evidence type="ECO:0000256" key="5">
    <source>
        <dbReference type="ARBA" id="ARBA00023124"/>
    </source>
</evidence>
<reference evidence="9 10" key="1">
    <citation type="submission" date="2016-09" db="EMBL/GenBank/DDBJ databases">
        <title>Complete genome sequence of the Lysinibacillus sphaericus LMG 22257, a specie of Bacillus with ureolytic activity that can effectively biodeposit calcium carbonate.</title>
        <authorList>
            <person name="Yan W."/>
        </authorList>
    </citation>
    <scope>NUCLEOTIDE SEQUENCE [LARGE SCALE GENOMIC DNA]</scope>
    <source>
        <strain evidence="9 10">LMG 22257</strain>
    </source>
</reference>
<dbReference type="InterPro" id="IPR036590">
    <property type="entry name" value="SRAP-like"/>
</dbReference>
<evidence type="ECO:0000256" key="8">
    <source>
        <dbReference type="RuleBase" id="RU364100"/>
    </source>
</evidence>
<dbReference type="GO" id="GO:0106300">
    <property type="term" value="P:protein-DNA covalent cross-linking repair"/>
    <property type="evidence" value="ECO:0007669"/>
    <property type="project" value="InterPro"/>
</dbReference>
<keyword evidence="7" id="KW-0456">Lyase</keyword>
<evidence type="ECO:0000256" key="6">
    <source>
        <dbReference type="ARBA" id="ARBA00023125"/>
    </source>
</evidence>
<keyword evidence="3" id="KW-0227">DNA damage</keyword>
<dbReference type="EMBL" id="CP017560">
    <property type="protein sequence ID" value="AOV07208.1"/>
    <property type="molecule type" value="Genomic_DNA"/>
</dbReference>
<dbReference type="GO" id="GO:0016829">
    <property type="term" value="F:lyase activity"/>
    <property type="evidence" value="ECO:0007669"/>
    <property type="project" value="UniProtKB-KW"/>
</dbReference>
<evidence type="ECO:0000256" key="2">
    <source>
        <dbReference type="ARBA" id="ARBA00022670"/>
    </source>
</evidence>
<proteinExistence type="inferred from homology"/>
<evidence type="ECO:0000256" key="4">
    <source>
        <dbReference type="ARBA" id="ARBA00022801"/>
    </source>
</evidence>
<keyword evidence="2 8" id="KW-0645">Protease</keyword>
<keyword evidence="5" id="KW-0190">Covalent protein-DNA linkage</keyword>
<dbReference type="Gene3D" id="3.90.1680.10">
    <property type="entry name" value="SOS response associated peptidase-like"/>
    <property type="match status" value="1"/>
</dbReference>
<dbReference type="GO" id="GO:0008233">
    <property type="term" value="F:peptidase activity"/>
    <property type="evidence" value="ECO:0007669"/>
    <property type="project" value="UniProtKB-KW"/>
</dbReference>
<dbReference type="Pfam" id="PF02586">
    <property type="entry name" value="SRAP"/>
    <property type="match status" value="1"/>
</dbReference>
<evidence type="ECO:0000256" key="3">
    <source>
        <dbReference type="ARBA" id="ARBA00022763"/>
    </source>
</evidence>
<evidence type="ECO:0000313" key="9">
    <source>
        <dbReference type="EMBL" id="AOV07208.1"/>
    </source>
</evidence>
<accession>A0A1D8JEU2</accession>
<evidence type="ECO:0000256" key="1">
    <source>
        <dbReference type="ARBA" id="ARBA00008136"/>
    </source>
</evidence>
<dbReference type="GO" id="GO:0006508">
    <property type="term" value="P:proteolysis"/>
    <property type="evidence" value="ECO:0007669"/>
    <property type="project" value="UniProtKB-KW"/>
</dbReference>
<comment type="similarity">
    <text evidence="1 8">Belongs to the SOS response-associated peptidase family.</text>
</comment>
<gene>
    <name evidence="9" type="ORF">BI350_06410</name>
</gene>
<dbReference type="PANTHER" id="PTHR13604">
    <property type="entry name" value="DC12-RELATED"/>
    <property type="match status" value="1"/>
</dbReference>
<evidence type="ECO:0000313" key="10">
    <source>
        <dbReference type="Proteomes" id="UP000185746"/>
    </source>
</evidence>
<dbReference type="SUPFAM" id="SSF143081">
    <property type="entry name" value="BB1717-like"/>
    <property type="match status" value="1"/>
</dbReference>
<dbReference type="AlphaFoldDB" id="A0A1D8JEU2"/>
<protein>
    <recommendedName>
        <fullName evidence="8">Abasic site processing protein</fullName>
        <ecNumber evidence="8">3.4.-.-</ecNumber>
    </recommendedName>
</protein>
<keyword evidence="4 8" id="KW-0378">Hydrolase</keyword>
<keyword evidence="10" id="KW-1185">Reference proteome</keyword>
<dbReference type="KEGG" id="surl:BI350_06410"/>
<dbReference type="PANTHER" id="PTHR13604:SF0">
    <property type="entry name" value="ABASIC SITE PROCESSING PROTEIN HMCES"/>
    <property type="match status" value="1"/>
</dbReference>
<evidence type="ECO:0000256" key="7">
    <source>
        <dbReference type="ARBA" id="ARBA00023239"/>
    </source>
</evidence>
<dbReference type="GO" id="GO:0003697">
    <property type="term" value="F:single-stranded DNA binding"/>
    <property type="evidence" value="ECO:0007669"/>
    <property type="project" value="InterPro"/>
</dbReference>
<keyword evidence="6" id="KW-0238">DNA-binding</keyword>
<dbReference type="EC" id="3.4.-.-" evidence="8"/>
<dbReference type="Proteomes" id="UP000185746">
    <property type="component" value="Chromosome"/>
</dbReference>
<sequence>MCGRFSMTSPIEQIQLAFELSNLSELNLTPRYNVAPSQQVFSIISDGENKRGGFLKWGLVPSWSKDSKIGYKMINARSETVDTKPSFKNLLKRRRCLIVADGFYEWKNEDGKKQPFRIKMKDDRVFAFAGLWDRWQSNGETIQSCTIITTEANDVVSDIHDRMPVILPKEKQEIWLNPAVQEPKHLKQLLQPYTSDEMTAYQVSTLVNSPKNDVSEIINSL</sequence>
<dbReference type="InterPro" id="IPR003738">
    <property type="entry name" value="SRAP"/>
</dbReference>
<name>A0A1D8JEU2_9BACL</name>